<evidence type="ECO:0000313" key="9">
    <source>
        <dbReference type="EMBL" id="KAK2179723.1"/>
    </source>
</evidence>
<dbReference type="EMBL" id="JAODUO010000476">
    <property type="protein sequence ID" value="KAK2179723.1"/>
    <property type="molecule type" value="Genomic_DNA"/>
</dbReference>
<evidence type="ECO:0000256" key="4">
    <source>
        <dbReference type="ARBA" id="ARBA00022989"/>
    </source>
</evidence>
<dbReference type="GO" id="GO:0008519">
    <property type="term" value="F:ammonium channel activity"/>
    <property type="evidence" value="ECO:0007669"/>
    <property type="project" value="InterPro"/>
</dbReference>
<feature type="compositionally biased region" description="Gly residues" evidence="6">
    <location>
        <begin position="166"/>
        <end position="176"/>
    </location>
</feature>
<dbReference type="PANTHER" id="PTHR11730:SF60">
    <property type="entry name" value="RH50, ISOFORM D"/>
    <property type="match status" value="1"/>
</dbReference>
<feature type="compositionally biased region" description="Basic and acidic residues" evidence="6">
    <location>
        <begin position="647"/>
        <end position="665"/>
    </location>
</feature>
<evidence type="ECO:0000259" key="8">
    <source>
        <dbReference type="Pfam" id="PF00909"/>
    </source>
</evidence>
<feature type="transmembrane region" description="Helical" evidence="7">
    <location>
        <begin position="474"/>
        <end position="491"/>
    </location>
</feature>
<dbReference type="PANTHER" id="PTHR11730">
    <property type="entry name" value="AMMONIUM TRANSPORTER"/>
    <property type="match status" value="1"/>
</dbReference>
<feature type="transmembrane region" description="Helical" evidence="7">
    <location>
        <begin position="291"/>
        <end position="312"/>
    </location>
</feature>
<feature type="transmembrane region" description="Helical" evidence="7">
    <location>
        <begin position="381"/>
        <end position="400"/>
    </location>
</feature>
<feature type="region of interest" description="Disordered" evidence="6">
    <location>
        <begin position="120"/>
        <end position="219"/>
    </location>
</feature>
<feature type="transmembrane region" description="Helical" evidence="7">
    <location>
        <begin position="452"/>
        <end position="468"/>
    </location>
</feature>
<evidence type="ECO:0000256" key="2">
    <source>
        <dbReference type="ARBA" id="ARBA00011036"/>
    </source>
</evidence>
<dbReference type="InterPro" id="IPR029020">
    <property type="entry name" value="Ammonium/urea_transptr"/>
</dbReference>
<dbReference type="InterPro" id="IPR002229">
    <property type="entry name" value="RhesusRHD"/>
</dbReference>
<feature type="transmembrane region" description="Helical" evidence="7">
    <location>
        <begin position="351"/>
        <end position="369"/>
    </location>
</feature>
<feature type="compositionally biased region" description="Basic and acidic residues" evidence="6">
    <location>
        <begin position="183"/>
        <end position="198"/>
    </location>
</feature>
<keyword evidence="3 7" id="KW-0812">Transmembrane</keyword>
<comment type="subcellular location">
    <subcellularLocation>
        <location evidence="1">Membrane</location>
        <topology evidence="1">Multi-pass membrane protein</topology>
    </subcellularLocation>
</comment>
<accession>A0AAD9NT50</accession>
<protein>
    <recommendedName>
        <fullName evidence="8">Ammonium transporter AmtB-like domain-containing protein</fullName>
    </recommendedName>
</protein>
<comment type="caution">
    <text evidence="9">The sequence shown here is derived from an EMBL/GenBank/DDBJ whole genome shotgun (WGS) entry which is preliminary data.</text>
</comment>
<feature type="transmembrane region" description="Helical" evidence="7">
    <location>
        <begin position="259"/>
        <end position="279"/>
    </location>
</feature>
<feature type="domain" description="Ammonium transporter AmtB-like" evidence="8">
    <location>
        <begin position="233"/>
        <end position="542"/>
    </location>
</feature>
<keyword evidence="4 7" id="KW-1133">Transmembrane helix</keyword>
<dbReference type="GO" id="GO:0005886">
    <property type="term" value="C:plasma membrane"/>
    <property type="evidence" value="ECO:0007669"/>
    <property type="project" value="InterPro"/>
</dbReference>
<feature type="transmembrane region" description="Helical" evidence="7">
    <location>
        <begin position="572"/>
        <end position="592"/>
    </location>
</feature>
<evidence type="ECO:0000313" key="10">
    <source>
        <dbReference type="Proteomes" id="UP001209878"/>
    </source>
</evidence>
<evidence type="ECO:0000256" key="5">
    <source>
        <dbReference type="ARBA" id="ARBA00023136"/>
    </source>
</evidence>
<evidence type="ECO:0000256" key="7">
    <source>
        <dbReference type="SAM" id="Phobius"/>
    </source>
</evidence>
<dbReference type="AlphaFoldDB" id="A0AAD9NT50"/>
<sequence>MVFRRVLRRRLRERPRGTSYWACCTELYKRLPRRVVCQPEQRSSVKCQCLFVRAAAVKRRHSILRRHYCSTYHCCSTRCCLTDKMVSQKAKFAGMVLANQVLFLVMFAWKAEYGPTALPKLSPVAAGKPPSVAGGPRPGLSGNSTASDPSAVVGDGPGKSPDYTGTQGGAGKGDTPGSGANSKDARGAGKMTSGKERAAALGAGSEKGGKTGHAGQKAAQPPGGYLPMFHEGFKDIHLMTLVGFGLLATFLGKYGHSSLALNLLAISFVLQYYIMISGMLQTMGESIRINIISLLTADYAAIAVLISLGAVMGKLNPIQIFMMASNEVVFFAVNQFLGVGLFRVSDIGNSMFVHTFGAYFGLAVARVMYTPAIRETKKETASYNSDMFSLLGTLFLWTFWPSFNSALTLGDGRHRAIINTYIALAASCMVTFAVSALVTSSGKMSMRHIQRATLAGGVAVGTCANMIIQPWGAVLIGGLAGAVSTLSLAYVEPFISYKFKVHDTCGVHSLHGIPGILAGVAGAIAAAFASLETYGYGLYHMFGARSPPAESAVYMKLKTFMPMLKPGSERTAMAQMGFQFVALLVTIVLALFGRSHYRHHLGFSGKHPTICYRFILRVPFVNDTRDKPMFDDDTWWQNNDAEEEEFEPRRTTKLLNEKSDEESKI</sequence>
<keyword evidence="10" id="KW-1185">Reference proteome</keyword>
<dbReference type="Gene3D" id="1.10.3430.10">
    <property type="entry name" value="Ammonium transporter AmtB like domains"/>
    <property type="match status" value="1"/>
</dbReference>
<dbReference type="SUPFAM" id="SSF111352">
    <property type="entry name" value="Ammonium transporter"/>
    <property type="match status" value="1"/>
</dbReference>
<comment type="similarity">
    <text evidence="2">Belongs to the ammonium transporter (TC 2.A.49) family. Rh subfamily.</text>
</comment>
<gene>
    <name evidence="9" type="ORF">NP493_476g04026</name>
</gene>
<reference evidence="9" key="1">
    <citation type="journal article" date="2023" name="Mol. Biol. Evol.">
        <title>Third-Generation Sequencing Reveals the Adaptive Role of the Epigenome in Three Deep-Sea Polychaetes.</title>
        <authorList>
            <person name="Perez M."/>
            <person name="Aroh O."/>
            <person name="Sun Y."/>
            <person name="Lan Y."/>
            <person name="Juniper S.K."/>
            <person name="Young C.R."/>
            <person name="Angers B."/>
            <person name="Qian P.Y."/>
        </authorList>
    </citation>
    <scope>NUCLEOTIDE SEQUENCE</scope>
    <source>
        <strain evidence="9">R07B-5</strain>
    </source>
</reference>
<keyword evidence="5 7" id="KW-0472">Membrane</keyword>
<feature type="transmembrane region" description="Helical" evidence="7">
    <location>
        <begin position="236"/>
        <end position="252"/>
    </location>
</feature>
<evidence type="ECO:0000256" key="6">
    <source>
        <dbReference type="SAM" id="MobiDB-lite"/>
    </source>
</evidence>
<feature type="transmembrane region" description="Helical" evidence="7">
    <location>
        <begin position="512"/>
        <end position="531"/>
    </location>
</feature>
<dbReference type="InterPro" id="IPR024041">
    <property type="entry name" value="NH4_transpt_AmtB-like_dom"/>
</dbReference>
<dbReference type="Pfam" id="PF00909">
    <property type="entry name" value="Ammonium_transp"/>
    <property type="match status" value="1"/>
</dbReference>
<feature type="transmembrane region" description="Helical" evidence="7">
    <location>
        <begin position="92"/>
        <end position="109"/>
    </location>
</feature>
<dbReference type="Proteomes" id="UP001209878">
    <property type="component" value="Unassembled WGS sequence"/>
</dbReference>
<proteinExistence type="inferred from homology"/>
<dbReference type="PRINTS" id="PR00342">
    <property type="entry name" value="RHESUSRHD"/>
</dbReference>
<evidence type="ECO:0000256" key="1">
    <source>
        <dbReference type="ARBA" id="ARBA00004141"/>
    </source>
</evidence>
<feature type="transmembrane region" description="Helical" evidence="7">
    <location>
        <begin position="420"/>
        <end position="440"/>
    </location>
</feature>
<organism evidence="9 10">
    <name type="scientific">Ridgeia piscesae</name>
    <name type="common">Tubeworm</name>
    <dbReference type="NCBI Taxonomy" id="27915"/>
    <lineage>
        <taxon>Eukaryota</taxon>
        <taxon>Metazoa</taxon>
        <taxon>Spiralia</taxon>
        <taxon>Lophotrochozoa</taxon>
        <taxon>Annelida</taxon>
        <taxon>Polychaeta</taxon>
        <taxon>Sedentaria</taxon>
        <taxon>Canalipalpata</taxon>
        <taxon>Sabellida</taxon>
        <taxon>Siboglinidae</taxon>
        <taxon>Ridgeia</taxon>
    </lineage>
</organism>
<dbReference type="GO" id="GO:0097272">
    <property type="term" value="P:ammonium homeostasis"/>
    <property type="evidence" value="ECO:0007669"/>
    <property type="project" value="TreeGrafter"/>
</dbReference>
<feature type="transmembrane region" description="Helical" evidence="7">
    <location>
        <begin position="324"/>
        <end position="345"/>
    </location>
</feature>
<name>A0AAD9NT50_RIDPI</name>
<evidence type="ECO:0000256" key="3">
    <source>
        <dbReference type="ARBA" id="ARBA00022692"/>
    </source>
</evidence>
<feature type="region of interest" description="Disordered" evidence="6">
    <location>
        <begin position="632"/>
        <end position="665"/>
    </location>
</feature>